<sequence length="326" mass="36872">MQQTKATDMVHQITIPTPFPVGPVHVWFIEGYSLTLVDTGPATPEAERVLKEELQALGYQLQDIDTVVLTHHHPDHCGLAHLFQDTAEIAAHPKAAPWVEKETDFIEHMRQFFRRFYHAHALPAQLVEAVTREQEYLLNMTPSVTVDQFLVHGSKLTSSPEWQVIETPGHAQNHISLYRADDGGFIGGDHLLLDTSSNAIIEPPHLPEETRPKTLLEYRSSLKACAALNISMVYPGHGPVFYDAAKLIEQRLIEQEERGKELVRRLQTYGEQSAFELCEALFPNVHKKQPALTMSEIVGHLDMLEAAGEIGRVQRDDEMIRYKVDH</sequence>
<evidence type="ECO:0000259" key="1">
    <source>
        <dbReference type="SMART" id="SM00849"/>
    </source>
</evidence>
<feature type="domain" description="Metallo-beta-lactamase" evidence="1">
    <location>
        <begin position="23"/>
        <end position="237"/>
    </location>
</feature>
<dbReference type="SUPFAM" id="SSF56281">
    <property type="entry name" value="Metallo-hydrolase/oxidoreductase"/>
    <property type="match status" value="1"/>
</dbReference>
<evidence type="ECO:0000313" key="3">
    <source>
        <dbReference type="Proteomes" id="UP000242310"/>
    </source>
</evidence>
<dbReference type="PANTHER" id="PTHR23131:SF4">
    <property type="entry name" value="METALLO-BETA-LACTAMASE SUPERFAMILY POTEIN"/>
    <property type="match status" value="1"/>
</dbReference>
<organism evidence="2 3">
    <name type="scientific">Salsuginibacillus halophilus</name>
    <dbReference type="NCBI Taxonomy" id="517424"/>
    <lineage>
        <taxon>Bacteria</taxon>
        <taxon>Bacillati</taxon>
        <taxon>Bacillota</taxon>
        <taxon>Bacilli</taxon>
        <taxon>Bacillales</taxon>
        <taxon>Bacillaceae</taxon>
        <taxon>Salsuginibacillus</taxon>
    </lineage>
</organism>
<protein>
    <submittedName>
        <fullName evidence="2">Glyoxylase-like metal-dependent hydrolase (Beta-lactamase superfamily II)</fullName>
    </submittedName>
</protein>
<dbReference type="GO" id="GO:0016787">
    <property type="term" value="F:hydrolase activity"/>
    <property type="evidence" value="ECO:0007669"/>
    <property type="project" value="UniProtKB-KW"/>
</dbReference>
<dbReference type="SMART" id="SM00849">
    <property type="entry name" value="Lactamase_B"/>
    <property type="match status" value="1"/>
</dbReference>
<dbReference type="Proteomes" id="UP000242310">
    <property type="component" value="Unassembled WGS sequence"/>
</dbReference>
<dbReference type="PANTHER" id="PTHR23131">
    <property type="entry name" value="ENDORIBONUCLEASE LACTB2"/>
    <property type="match status" value="1"/>
</dbReference>
<dbReference type="RefSeq" id="WP_181315365.1">
    <property type="nucleotide sequence ID" value="NZ_PYAV01000010.1"/>
</dbReference>
<dbReference type="InterPro" id="IPR036388">
    <property type="entry name" value="WH-like_DNA-bd_sf"/>
</dbReference>
<dbReference type="InterPro" id="IPR036866">
    <property type="entry name" value="RibonucZ/Hydroxyglut_hydro"/>
</dbReference>
<dbReference type="Gene3D" id="3.60.15.10">
    <property type="entry name" value="Ribonuclease Z/Hydroxyacylglutathione hydrolase-like"/>
    <property type="match status" value="1"/>
</dbReference>
<dbReference type="InterPro" id="IPR001279">
    <property type="entry name" value="Metallo-B-lactamas"/>
</dbReference>
<name>A0A2P8HBT5_9BACI</name>
<dbReference type="EMBL" id="PYAV01000010">
    <property type="protein sequence ID" value="PSL43591.1"/>
    <property type="molecule type" value="Genomic_DNA"/>
</dbReference>
<evidence type="ECO:0000313" key="2">
    <source>
        <dbReference type="EMBL" id="PSL43591.1"/>
    </source>
</evidence>
<accession>A0A2P8HBT5</accession>
<proteinExistence type="predicted"/>
<reference evidence="2 3" key="1">
    <citation type="submission" date="2018-03" db="EMBL/GenBank/DDBJ databases">
        <title>Genomic Encyclopedia of Type Strains, Phase III (KMG-III): the genomes of soil and plant-associated and newly described type strains.</title>
        <authorList>
            <person name="Whitman W."/>
        </authorList>
    </citation>
    <scope>NUCLEOTIDE SEQUENCE [LARGE SCALE GENOMIC DNA]</scope>
    <source>
        <strain evidence="2 3">CGMCC 1.07653</strain>
    </source>
</reference>
<dbReference type="Pfam" id="PF00753">
    <property type="entry name" value="Lactamase_B"/>
    <property type="match status" value="1"/>
</dbReference>
<dbReference type="InterPro" id="IPR050662">
    <property type="entry name" value="Sec-metab_biosynth-thioest"/>
</dbReference>
<keyword evidence="3" id="KW-1185">Reference proteome</keyword>
<dbReference type="AlphaFoldDB" id="A0A2P8HBT5"/>
<comment type="caution">
    <text evidence="2">The sequence shown here is derived from an EMBL/GenBank/DDBJ whole genome shotgun (WGS) entry which is preliminary data.</text>
</comment>
<dbReference type="Gene3D" id="1.10.10.10">
    <property type="entry name" value="Winged helix-like DNA-binding domain superfamily/Winged helix DNA-binding domain"/>
    <property type="match status" value="1"/>
</dbReference>
<gene>
    <name evidence="2" type="ORF">B0H94_11067</name>
</gene>
<keyword evidence="2" id="KW-0378">Hydrolase</keyword>